<name>A0A4S2JQD4_9HYME</name>
<comment type="caution">
    <text evidence="2">The sequence shown here is derived from an EMBL/GenBank/DDBJ whole genome shotgun (WGS) entry which is preliminary data.</text>
</comment>
<dbReference type="AlphaFoldDB" id="A0A4S2JQD4"/>
<protein>
    <submittedName>
        <fullName evidence="2">Uncharacterized protein</fullName>
    </submittedName>
</protein>
<evidence type="ECO:0000313" key="3">
    <source>
        <dbReference type="Proteomes" id="UP000310200"/>
    </source>
</evidence>
<gene>
    <name evidence="2" type="ORF">DBV15_06726</name>
</gene>
<accession>A0A4S2JQD4</accession>
<feature type="region of interest" description="Disordered" evidence="1">
    <location>
        <begin position="1"/>
        <end position="31"/>
    </location>
</feature>
<evidence type="ECO:0000313" key="2">
    <source>
        <dbReference type="EMBL" id="TGZ38405.1"/>
    </source>
</evidence>
<reference evidence="2 3" key="1">
    <citation type="journal article" date="2019" name="Philos. Trans. R. Soc. Lond., B, Biol. Sci.">
        <title>Ant behaviour and brain gene expression of defending hosts depend on the ecological success of the intruding social parasite.</title>
        <authorList>
            <person name="Kaur R."/>
            <person name="Stoldt M."/>
            <person name="Jongepier E."/>
            <person name="Feldmeyer B."/>
            <person name="Menzel F."/>
            <person name="Bornberg-Bauer E."/>
            <person name="Foitzik S."/>
        </authorList>
    </citation>
    <scope>NUCLEOTIDE SEQUENCE [LARGE SCALE GENOMIC DNA]</scope>
    <source>
        <tissue evidence="2">Whole body</tissue>
    </source>
</reference>
<organism evidence="2 3">
    <name type="scientific">Temnothorax longispinosus</name>
    <dbReference type="NCBI Taxonomy" id="300112"/>
    <lineage>
        <taxon>Eukaryota</taxon>
        <taxon>Metazoa</taxon>
        <taxon>Ecdysozoa</taxon>
        <taxon>Arthropoda</taxon>
        <taxon>Hexapoda</taxon>
        <taxon>Insecta</taxon>
        <taxon>Pterygota</taxon>
        <taxon>Neoptera</taxon>
        <taxon>Endopterygota</taxon>
        <taxon>Hymenoptera</taxon>
        <taxon>Apocrita</taxon>
        <taxon>Aculeata</taxon>
        <taxon>Formicoidea</taxon>
        <taxon>Formicidae</taxon>
        <taxon>Myrmicinae</taxon>
        <taxon>Temnothorax</taxon>
    </lineage>
</organism>
<dbReference type="Proteomes" id="UP000310200">
    <property type="component" value="Unassembled WGS sequence"/>
</dbReference>
<evidence type="ECO:0000256" key="1">
    <source>
        <dbReference type="SAM" id="MobiDB-lite"/>
    </source>
</evidence>
<sequence length="137" mass="15565">MKNERKDPSPQHEEKATAANESLSGSNEGKRWRMQQLRESNAEYFRRYLNSASGRGRQRRNRRRRVTDVVSLTLILSARGCTENLRDVFVVAPSPKIFSPSLVSHGIRGYKPRATVGTFVHSDTYSHAMDPATYVVI</sequence>
<feature type="compositionally biased region" description="Basic and acidic residues" evidence="1">
    <location>
        <begin position="1"/>
        <end position="16"/>
    </location>
</feature>
<keyword evidence="3" id="KW-1185">Reference proteome</keyword>
<proteinExistence type="predicted"/>
<dbReference type="EMBL" id="QBLH01003435">
    <property type="protein sequence ID" value="TGZ38405.1"/>
    <property type="molecule type" value="Genomic_DNA"/>
</dbReference>